<feature type="transmembrane region" description="Helical" evidence="16">
    <location>
        <begin position="142"/>
        <end position="161"/>
    </location>
</feature>
<evidence type="ECO:0000256" key="2">
    <source>
        <dbReference type="ARBA" id="ARBA00001946"/>
    </source>
</evidence>
<dbReference type="GO" id="GO:0016020">
    <property type="term" value="C:membrane"/>
    <property type="evidence" value="ECO:0007669"/>
    <property type="project" value="InterPro"/>
</dbReference>
<evidence type="ECO:0000256" key="11">
    <source>
        <dbReference type="ARBA" id="ARBA00022842"/>
    </source>
</evidence>
<evidence type="ECO:0000256" key="7">
    <source>
        <dbReference type="ARBA" id="ARBA00022676"/>
    </source>
</evidence>
<feature type="transmembrane region" description="Helical" evidence="16">
    <location>
        <begin position="465"/>
        <end position="488"/>
    </location>
</feature>
<feature type="transmembrane region" description="Helical" evidence="16">
    <location>
        <begin position="358"/>
        <end position="381"/>
    </location>
</feature>
<dbReference type="InterPro" id="IPR048999">
    <property type="entry name" value="STT3-PglB_core"/>
</dbReference>
<feature type="transmembrane region" description="Helical" evidence="16">
    <location>
        <begin position="270"/>
        <end position="287"/>
    </location>
</feature>
<dbReference type="Pfam" id="PF02516">
    <property type="entry name" value="STT3"/>
    <property type="match status" value="1"/>
</dbReference>
<dbReference type="EMBL" id="JANBPY010000832">
    <property type="protein sequence ID" value="KAJ1963388.1"/>
    <property type="molecule type" value="Genomic_DNA"/>
</dbReference>
<dbReference type="InterPro" id="IPR048307">
    <property type="entry name" value="STT3_N"/>
</dbReference>
<comment type="pathway">
    <text evidence="4">Protein modification; protein glycosylation.</text>
</comment>
<dbReference type="Proteomes" id="UP001150925">
    <property type="component" value="Unassembled WGS sequence"/>
</dbReference>
<dbReference type="GO" id="GO:0018279">
    <property type="term" value="P:protein N-linked glycosylation via asparagine"/>
    <property type="evidence" value="ECO:0007669"/>
    <property type="project" value="TreeGrafter"/>
</dbReference>
<evidence type="ECO:0000256" key="3">
    <source>
        <dbReference type="ARBA" id="ARBA00004127"/>
    </source>
</evidence>
<feature type="transmembrane region" description="Helical" evidence="16">
    <location>
        <begin position="117"/>
        <end position="136"/>
    </location>
</feature>
<evidence type="ECO:0000256" key="9">
    <source>
        <dbReference type="ARBA" id="ARBA00022692"/>
    </source>
</evidence>
<dbReference type="PANTHER" id="PTHR13872:SF1">
    <property type="entry name" value="DOLICHYL-DIPHOSPHOOLIGOSACCHARIDE--PROTEIN GLYCOSYLTRANSFERASE SUBUNIT STT3B"/>
    <property type="match status" value="1"/>
</dbReference>
<proteinExistence type="inferred from homology"/>
<dbReference type="GO" id="GO:0004579">
    <property type="term" value="F:dolichyl-diphosphooligosaccharide-protein glycotransferase activity"/>
    <property type="evidence" value="ECO:0007669"/>
    <property type="project" value="UniProtKB-EC"/>
</dbReference>
<evidence type="ECO:0000256" key="12">
    <source>
        <dbReference type="ARBA" id="ARBA00022989"/>
    </source>
</evidence>
<evidence type="ECO:0000313" key="20">
    <source>
        <dbReference type="Proteomes" id="UP001150925"/>
    </source>
</evidence>
<comment type="catalytic activity">
    <reaction evidence="15">
        <text>a di-trans,poly-cis-dolichyl diphosphooligosaccharide + L-asparaginyl-[protein] = N(4)-(oligosaccharide-(1-&gt;4)-N-acetyl-beta-D-glucosaminyl-(1-&gt;4)-N-acetyl-beta-D-glucosaminyl)-L-asparaginyl-[protein] + a di-trans,poly-cis-dolichyl diphosphate + H(+)</text>
        <dbReference type="Rhea" id="RHEA:22980"/>
        <dbReference type="Rhea" id="RHEA-COMP:12804"/>
        <dbReference type="Rhea" id="RHEA-COMP:12805"/>
        <dbReference type="Rhea" id="RHEA-COMP:19506"/>
        <dbReference type="Rhea" id="RHEA-COMP:19509"/>
        <dbReference type="ChEBI" id="CHEBI:15378"/>
        <dbReference type="ChEBI" id="CHEBI:50347"/>
        <dbReference type="ChEBI" id="CHEBI:57497"/>
        <dbReference type="ChEBI" id="CHEBI:57570"/>
        <dbReference type="ChEBI" id="CHEBI:132529"/>
        <dbReference type="EC" id="2.4.99.18"/>
    </reaction>
</comment>
<feature type="transmembrane region" description="Helical" evidence="16">
    <location>
        <begin position="299"/>
        <end position="319"/>
    </location>
</feature>
<dbReference type="GO" id="GO:0043687">
    <property type="term" value="P:post-translational protein modification"/>
    <property type="evidence" value="ECO:0007669"/>
    <property type="project" value="TreeGrafter"/>
</dbReference>
<protein>
    <recommendedName>
        <fullName evidence="6">dolichyl-diphosphooligosaccharide--protein glycotransferase</fullName>
        <ecNumber evidence="6">2.4.99.18</ecNumber>
    </recommendedName>
</protein>
<comment type="subcellular location">
    <subcellularLocation>
        <location evidence="3">Endomembrane system</location>
        <topology evidence="3">Multi-pass membrane protein</topology>
    </subcellularLocation>
</comment>
<reference evidence="19" key="1">
    <citation type="submission" date="2022-07" db="EMBL/GenBank/DDBJ databases">
        <title>Phylogenomic reconstructions and comparative analyses of Kickxellomycotina fungi.</title>
        <authorList>
            <person name="Reynolds N.K."/>
            <person name="Stajich J.E."/>
            <person name="Barry K."/>
            <person name="Grigoriev I.V."/>
            <person name="Crous P."/>
            <person name="Smith M.E."/>
        </authorList>
    </citation>
    <scope>NUCLEOTIDE SEQUENCE</scope>
    <source>
        <strain evidence="19">RSA 1196</strain>
    </source>
</reference>
<evidence type="ECO:0000256" key="5">
    <source>
        <dbReference type="ARBA" id="ARBA00010810"/>
    </source>
</evidence>
<feature type="transmembrane region" description="Helical" evidence="16">
    <location>
        <begin position="18"/>
        <end position="38"/>
    </location>
</feature>
<name>A0A9W8ANU8_9FUNG</name>
<evidence type="ECO:0000259" key="17">
    <source>
        <dbReference type="Pfam" id="PF02516"/>
    </source>
</evidence>
<dbReference type="InterPro" id="IPR003674">
    <property type="entry name" value="Oligo_trans_STT3"/>
</dbReference>
<sequence length="721" mass="81082">MGSATTAPPAQGTQNLLALLRVSVLVLIAIIAFSSRLFSVIRFESIIHEFDPWFNYRSTQFMVKEGLYEFWNWFDERSWYPLGRVVGGTVYPGLMVTASVLHNLLHWFNYPVNVREICVMMAPLFSGLTALATYLFTKEVHSSVAGLFAALFIGVAPGYISRSVAGSYDYEGISIFILMLCFYLWLKALRTGSALYAAFTALTYFYMVSAWGGYVFIINMIPLHAFVLVLMGRYTQRLYVVYCTFFVLGILASMQIPFVGFQPTYTSEHMASLGVFGLLQLVAFYQYANSLLPQKQFQLLFRTALVGTVVIVILGFLALSASGRIAPWLGRYYSLWDTGYAKKHIPIIASVSEHQPPAWSALFLDLQLLMVLFPAGIYFCFTRLGEPQVFVIIYSMFASYFASVMVRLILTLTPVVCVAGGMVIAQLLHSYGSPEIRSAEATVVTQPAPSKSEEAKPAHRARSTLLGQGVVLGSLFLVISIFMFHSTWVTSEAYSSPSVVLSSRRPDGSNLIIDDFRDAYYWLRKNTAPDAKVLSWWDYGYQIAGFSNRSVIVDNNTWNNTHIATVGKVMASDEDTAYEILHQLDVDYVLVIFGGLIGYSGDDLNKFLWMIRIAQGVFPDDVRERDFFTASGDYRTDDQASPTMRDSLMYKMSYYRFNEMFKGQAVDRVRGTRAPTKPIRLDTLDEVMTSSHWLVRIYQVKKPDNLGRSLHKAAALGKRGN</sequence>
<evidence type="ECO:0000256" key="8">
    <source>
        <dbReference type="ARBA" id="ARBA00022679"/>
    </source>
</evidence>
<evidence type="ECO:0000313" key="19">
    <source>
        <dbReference type="EMBL" id="KAJ1963388.1"/>
    </source>
</evidence>
<keyword evidence="7 19" id="KW-0328">Glycosyltransferase</keyword>
<comment type="cofactor">
    <cofactor evidence="1">
        <name>Mn(2+)</name>
        <dbReference type="ChEBI" id="CHEBI:29035"/>
    </cofactor>
</comment>
<feature type="transmembrane region" description="Helical" evidence="16">
    <location>
        <begin position="238"/>
        <end position="258"/>
    </location>
</feature>
<comment type="caution">
    <text evidence="19">The sequence shown here is derived from an EMBL/GenBank/DDBJ whole genome shotgun (WGS) entry which is preliminary data.</text>
</comment>
<dbReference type="AlphaFoldDB" id="A0A9W8ANU8"/>
<dbReference type="OrthoDB" id="10261066at2759"/>
<evidence type="ECO:0000256" key="14">
    <source>
        <dbReference type="ARBA" id="ARBA00023211"/>
    </source>
</evidence>
<dbReference type="GO" id="GO:0012505">
    <property type="term" value="C:endomembrane system"/>
    <property type="evidence" value="ECO:0007669"/>
    <property type="project" value="UniProtKB-SubCell"/>
</dbReference>
<dbReference type="PANTHER" id="PTHR13872">
    <property type="entry name" value="DOLICHYL-DIPHOSPHOOLIGOSACCHARIDE--PROTEIN GLYCOSYLTRANSFERASE SUBUNIT"/>
    <property type="match status" value="1"/>
</dbReference>
<dbReference type="Pfam" id="PF21436">
    <property type="entry name" value="STT3-PglB_core"/>
    <property type="match status" value="1"/>
</dbReference>
<dbReference type="Gene3D" id="3.40.50.12610">
    <property type="match status" value="1"/>
</dbReference>
<keyword evidence="10" id="KW-0479">Metal-binding</keyword>
<gene>
    <name evidence="19" type="primary">STT3</name>
    <name evidence="19" type="ORF">IWQ62_003235</name>
</gene>
<feature type="transmembrane region" description="Helical" evidence="16">
    <location>
        <begin position="206"/>
        <end position="231"/>
    </location>
</feature>
<keyword evidence="20" id="KW-1185">Reference proteome</keyword>
<comment type="cofactor">
    <cofactor evidence="2">
        <name>Mg(2+)</name>
        <dbReference type="ChEBI" id="CHEBI:18420"/>
    </cofactor>
</comment>
<evidence type="ECO:0000256" key="1">
    <source>
        <dbReference type="ARBA" id="ARBA00001936"/>
    </source>
</evidence>
<keyword evidence="9 16" id="KW-0812">Transmembrane</keyword>
<feature type="domain" description="STT3/PglB/AglB core" evidence="18">
    <location>
        <begin position="532"/>
        <end position="589"/>
    </location>
</feature>
<feature type="transmembrane region" description="Helical" evidence="16">
    <location>
        <begin position="388"/>
        <end position="406"/>
    </location>
</feature>
<evidence type="ECO:0000256" key="10">
    <source>
        <dbReference type="ARBA" id="ARBA00022723"/>
    </source>
</evidence>
<accession>A0A9W8ANU8</accession>
<dbReference type="GO" id="GO:0046872">
    <property type="term" value="F:metal ion binding"/>
    <property type="evidence" value="ECO:0007669"/>
    <property type="project" value="UniProtKB-KW"/>
</dbReference>
<feature type="domain" description="Oligosaccharyl transferase STT3 N-terminal" evidence="17">
    <location>
        <begin position="22"/>
        <end position="419"/>
    </location>
</feature>
<dbReference type="EC" id="2.4.99.18" evidence="6"/>
<evidence type="ECO:0000256" key="16">
    <source>
        <dbReference type="SAM" id="Phobius"/>
    </source>
</evidence>
<keyword evidence="8 19" id="KW-0808">Transferase</keyword>
<keyword evidence="14" id="KW-0464">Manganese</keyword>
<organism evidence="19 20">
    <name type="scientific">Dispira parvispora</name>
    <dbReference type="NCBI Taxonomy" id="1520584"/>
    <lineage>
        <taxon>Eukaryota</taxon>
        <taxon>Fungi</taxon>
        <taxon>Fungi incertae sedis</taxon>
        <taxon>Zoopagomycota</taxon>
        <taxon>Kickxellomycotina</taxon>
        <taxon>Dimargaritomycetes</taxon>
        <taxon>Dimargaritales</taxon>
        <taxon>Dimargaritaceae</taxon>
        <taxon>Dispira</taxon>
    </lineage>
</organism>
<keyword evidence="13 16" id="KW-0472">Membrane</keyword>
<evidence type="ECO:0000256" key="15">
    <source>
        <dbReference type="ARBA" id="ARBA00048829"/>
    </source>
</evidence>
<evidence type="ECO:0000256" key="4">
    <source>
        <dbReference type="ARBA" id="ARBA00004922"/>
    </source>
</evidence>
<evidence type="ECO:0000256" key="13">
    <source>
        <dbReference type="ARBA" id="ARBA00023136"/>
    </source>
</evidence>
<evidence type="ECO:0000256" key="6">
    <source>
        <dbReference type="ARBA" id="ARBA00012605"/>
    </source>
</evidence>
<evidence type="ECO:0000259" key="18">
    <source>
        <dbReference type="Pfam" id="PF21436"/>
    </source>
</evidence>
<feature type="transmembrane region" description="Helical" evidence="16">
    <location>
        <begin position="168"/>
        <end position="186"/>
    </location>
</feature>
<keyword evidence="12 16" id="KW-1133">Transmembrane helix</keyword>
<comment type="similarity">
    <text evidence="5">Belongs to the STT3 family.</text>
</comment>
<keyword evidence="11" id="KW-0460">Magnesium</keyword>